<protein>
    <submittedName>
        <fullName evidence="2">Uncharacterized protein</fullName>
    </submittedName>
</protein>
<accession>A0A8W7PI59</accession>
<evidence type="ECO:0000256" key="1">
    <source>
        <dbReference type="SAM" id="Phobius"/>
    </source>
</evidence>
<keyword evidence="1" id="KW-1133">Transmembrane helix</keyword>
<proteinExistence type="predicted"/>
<dbReference type="EnsemblMetazoa" id="ACOM032191-RA">
    <property type="protein sequence ID" value="ACOM032191-PA.1"/>
    <property type="gene ID" value="ACOM032191"/>
</dbReference>
<reference evidence="2" key="1">
    <citation type="submission" date="2022-08" db="UniProtKB">
        <authorList>
            <consortium name="EnsemblMetazoa"/>
        </authorList>
    </citation>
    <scope>IDENTIFICATION</scope>
</reference>
<keyword evidence="1" id="KW-0472">Membrane</keyword>
<name>A0A8W7PI59_ANOCL</name>
<dbReference type="Proteomes" id="UP000075882">
    <property type="component" value="Unassembled WGS sequence"/>
</dbReference>
<dbReference type="AlphaFoldDB" id="A0A8W7PI59"/>
<evidence type="ECO:0000313" key="2">
    <source>
        <dbReference type="EnsemblMetazoa" id="ACOM032191-PA.1"/>
    </source>
</evidence>
<sequence length="206" mass="22602">MAQWRRGADSNLESHLYLHFKGKQANDCDTFLQGTTAATRTTATIALGRLQHVSTLSTTRVEIGIGVHWTHGVGVSIDCPLFTLLARHFQPVPGHPLAQQPLEPLVLVQIVLALGDGEPVRFGHGIEHTPHPGQGVTFGRLQGVLRCSWRRRFAYPPLLAAMLIALPLPLVQMVLQVTFEQHLIDEALKGWTEATGILKRHLGAEG</sequence>
<organism evidence="2">
    <name type="scientific">Anopheles coluzzii</name>
    <name type="common">African malaria mosquito</name>
    <dbReference type="NCBI Taxonomy" id="1518534"/>
    <lineage>
        <taxon>Eukaryota</taxon>
        <taxon>Metazoa</taxon>
        <taxon>Ecdysozoa</taxon>
        <taxon>Arthropoda</taxon>
        <taxon>Hexapoda</taxon>
        <taxon>Insecta</taxon>
        <taxon>Pterygota</taxon>
        <taxon>Neoptera</taxon>
        <taxon>Endopterygota</taxon>
        <taxon>Diptera</taxon>
        <taxon>Nematocera</taxon>
        <taxon>Culicoidea</taxon>
        <taxon>Culicidae</taxon>
        <taxon>Anophelinae</taxon>
        <taxon>Anopheles</taxon>
    </lineage>
</organism>
<feature type="transmembrane region" description="Helical" evidence="1">
    <location>
        <begin position="153"/>
        <end position="175"/>
    </location>
</feature>
<keyword evidence="1" id="KW-0812">Transmembrane</keyword>